<evidence type="ECO:0000259" key="9">
    <source>
        <dbReference type="PROSITE" id="PS51321"/>
    </source>
</evidence>
<feature type="region of interest" description="Disordered" evidence="7">
    <location>
        <begin position="262"/>
        <end position="290"/>
    </location>
</feature>
<evidence type="ECO:0000256" key="5">
    <source>
        <dbReference type="ARBA" id="ARBA00023242"/>
    </source>
</evidence>
<dbReference type="Proteomes" id="UP001318860">
    <property type="component" value="Unassembled WGS sequence"/>
</dbReference>
<dbReference type="PANTHER" id="PTHR11477:SF0">
    <property type="entry name" value="IP08861P-RELATED"/>
    <property type="match status" value="1"/>
</dbReference>
<evidence type="ECO:0000256" key="4">
    <source>
        <dbReference type="ARBA" id="ARBA00022833"/>
    </source>
</evidence>
<dbReference type="SMART" id="SM00510">
    <property type="entry name" value="TFS2M"/>
    <property type="match status" value="1"/>
</dbReference>
<evidence type="ECO:0000256" key="7">
    <source>
        <dbReference type="SAM" id="MobiDB-lite"/>
    </source>
</evidence>
<dbReference type="InterPro" id="IPR035441">
    <property type="entry name" value="TFIIS/LEDGF_dom_sf"/>
</dbReference>
<comment type="caution">
    <text evidence="10">The sequence shown here is derived from an EMBL/GenBank/DDBJ whole genome shotgun (WGS) entry which is preliminary data.</text>
</comment>
<dbReference type="PANTHER" id="PTHR11477">
    <property type="entry name" value="TRANSCRIPTION FACTOR S-II ZINC FINGER DOMAIN-CONTAINING PROTEIN"/>
    <property type="match status" value="1"/>
</dbReference>
<dbReference type="CDD" id="cd00183">
    <property type="entry name" value="TFIIS_I"/>
    <property type="match status" value="1"/>
</dbReference>
<organism evidence="10 11">
    <name type="scientific">Rehmannia glutinosa</name>
    <name type="common">Chinese foxglove</name>
    <dbReference type="NCBI Taxonomy" id="99300"/>
    <lineage>
        <taxon>Eukaryota</taxon>
        <taxon>Viridiplantae</taxon>
        <taxon>Streptophyta</taxon>
        <taxon>Embryophyta</taxon>
        <taxon>Tracheophyta</taxon>
        <taxon>Spermatophyta</taxon>
        <taxon>Magnoliopsida</taxon>
        <taxon>eudicotyledons</taxon>
        <taxon>Gunneridae</taxon>
        <taxon>Pentapetalae</taxon>
        <taxon>asterids</taxon>
        <taxon>lamiids</taxon>
        <taxon>Lamiales</taxon>
        <taxon>Orobanchaceae</taxon>
        <taxon>Rehmannieae</taxon>
        <taxon>Rehmannia</taxon>
    </lineage>
</organism>
<dbReference type="Pfam" id="PF01096">
    <property type="entry name" value="Zn_ribbon_TFIIS"/>
    <property type="match status" value="1"/>
</dbReference>
<proteinExistence type="predicted"/>
<evidence type="ECO:0000256" key="3">
    <source>
        <dbReference type="ARBA" id="ARBA00022771"/>
    </source>
</evidence>
<evidence type="ECO:0000256" key="6">
    <source>
        <dbReference type="PROSITE-ProRule" id="PRU00649"/>
    </source>
</evidence>
<dbReference type="PROSITE" id="PS51319">
    <property type="entry name" value="TFIIS_N"/>
    <property type="match status" value="1"/>
</dbReference>
<sequence>MEKELTELFESVKRAAEVAENSPGEEDRCLDALKRLKKFPVGKRVRQLTKHKSNKIKALASDVIGIWKTIIVKETMQNKKNEDVDNDDFVKTKPAVAETNVVNNIQRINSFKTDQKSRTNPFATPNSDKALKSETFSSVEIEKVQKIEGRKLNSLIYCNDPTRDKVREILAEALSKVCNEVDDDLLKDKANGRDPYHVAVSVETAMFEKWGKSSGAHKVKYRSILFNIKDSNNPDFRRKVLLGDIEPHAVLDLTAEEMAAARRSRSEEKLKQKSLFNSERGGTPQASTDQFTCGRCKKKETTYYQMQTRKEESKFEVIARHERRQEESQESSQRRDDDSSRRSKRNAGCGSEGL</sequence>
<dbReference type="EMBL" id="JABTTQ020000012">
    <property type="protein sequence ID" value="KAK6145710.1"/>
    <property type="molecule type" value="Genomic_DNA"/>
</dbReference>
<keyword evidence="3" id="KW-0863">Zinc-finger</keyword>
<protein>
    <submittedName>
        <fullName evidence="10">Uncharacterized protein</fullName>
    </submittedName>
</protein>
<dbReference type="InterPro" id="IPR003617">
    <property type="entry name" value="TFIIS/CRSP70_N_sub"/>
</dbReference>
<evidence type="ECO:0000256" key="2">
    <source>
        <dbReference type="ARBA" id="ARBA00022723"/>
    </source>
</evidence>
<evidence type="ECO:0000313" key="11">
    <source>
        <dbReference type="Proteomes" id="UP001318860"/>
    </source>
</evidence>
<dbReference type="Gene3D" id="2.20.25.10">
    <property type="match status" value="1"/>
</dbReference>
<gene>
    <name evidence="10" type="ORF">DH2020_022530</name>
</gene>
<dbReference type="SUPFAM" id="SSF47676">
    <property type="entry name" value="Conserved domain common to transcription factors TFIIS, elongin A, CRSP70"/>
    <property type="match status" value="1"/>
</dbReference>
<comment type="subcellular location">
    <subcellularLocation>
        <location evidence="1 6">Nucleus</location>
    </subcellularLocation>
</comment>
<dbReference type="InterPro" id="IPR017923">
    <property type="entry name" value="TFIIS_N"/>
</dbReference>
<evidence type="ECO:0000313" key="10">
    <source>
        <dbReference type="EMBL" id="KAK6145710.1"/>
    </source>
</evidence>
<dbReference type="InterPro" id="IPR001222">
    <property type="entry name" value="Znf_TFIIS"/>
</dbReference>
<dbReference type="Gene3D" id="1.20.930.10">
    <property type="entry name" value="Conserved domain common to transcription factors TFIIS, elongin A, CRSP70"/>
    <property type="match status" value="1"/>
</dbReference>
<dbReference type="PIRSF" id="PIRSF006704">
    <property type="entry name" value="TF_IIS"/>
    <property type="match status" value="1"/>
</dbReference>
<accession>A0ABR0WHU2</accession>
<evidence type="ECO:0000256" key="1">
    <source>
        <dbReference type="ARBA" id="ARBA00004123"/>
    </source>
</evidence>
<dbReference type="SMART" id="SM00509">
    <property type="entry name" value="TFS2N"/>
    <property type="match status" value="1"/>
</dbReference>
<dbReference type="SUPFAM" id="SSF46942">
    <property type="entry name" value="Elongation factor TFIIS domain 2"/>
    <property type="match status" value="1"/>
</dbReference>
<keyword evidence="5 6" id="KW-0539">Nucleus</keyword>
<dbReference type="PROSITE" id="PS51321">
    <property type="entry name" value="TFIIS_CENTRAL"/>
    <property type="match status" value="1"/>
</dbReference>
<keyword evidence="2" id="KW-0479">Metal-binding</keyword>
<keyword evidence="4" id="KW-0862">Zinc</keyword>
<name>A0ABR0WHU2_REHGL</name>
<feature type="domain" description="TFIIS N-terminal" evidence="8">
    <location>
        <begin position="10"/>
        <end position="74"/>
    </location>
</feature>
<dbReference type="InterPro" id="IPR035100">
    <property type="entry name" value="TF_IIS-typ"/>
</dbReference>
<reference evidence="10 11" key="1">
    <citation type="journal article" date="2021" name="Comput. Struct. Biotechnol. J.">
        <title>De novo genome assembly of the potent medicinal plant Rehmannia glutinosa using nanopore technology.</title>
        <authorList>
            <person name="Ma L."/>
            <person name="Dong C."/>
            <person name="Song C."/>
            <person name="Wang X."/>
            <person name="Zheng X."/>
            <person name="Niu Y."/>
            <person name="Chen S."/>
            <person name="Feng W."/>
        </authorList>
    </citation>
    <scope>NUCLEOTIDE SEQUENCE [LARGE SCALE GENOMIC DNA]</scope>
    <source>
        <strain evidence="10">DH-2019</strain>
    </source>
</reference>
<feature type="region of interest" description="Disordered" evidence="7">
    <location>
        <begin position="305"/>
        <end position="354"/>
    </location>
</feature>
<dbReference type="InterPro" id="IPR036575">
    <property type="entry name" value="TFIIS_cen_dom_sf"/>
</dbReference>
<dbReference type="SUPFAM" id="SSF57783">
    <property type="entry name" value="Zinc beta-ribbon"/>
    <property type="match status" value="1"/>
</dbReference>
<dbReference type="Gene3D" id="1.10.472.30">
    <property type="entry name" value="Transcription elongation factor S-II, central domain"/>
    <property type="match status" value="1"/>
</dbReference>
<dbReference type="Pfam" id="PF08711">
    <property type="entry name" value="Med26"/>
    <property type="match status" value="1"/>
</dbReference>
<evidence type="ECO:0000259" key="8">
    <source>
        <dbReference type="PROSITE" id="PS51319"/>
    </source>
</evidence>
<keyword evidence="11" id="KW-1185">Reference proteome</keyword>
<dbReference type="InterPro" id="IPR003618">
    <property type="entry name" value="TFIIS_cen_dom"/>
</dbReference>
<dbReference type="Pfam" id="PF07500">
    <property type="entry name" value="TFIIS_M"/>
    <property type="match status" value="1"/>
</dbReference>
<feature type="compositionally biased region" description="Basic and acidic residues" evidence="7">
    <location>
        <begin position="308"/>
        <end position="341"/>
    </location>
</feature>
<feature type="domain" description="TFIIS central" evidence="9">
    <location>
        <begin position="162"/>
        <end position="286"/>
    </location>
</feature>